<name>A0A0R2LDQ5_9LACO</name>
<gene>
    <name evidence="1" type="ORF">IV57_GL001760</name>
</gene>
<sequence length="397" mass="45842">MSISNNNRVYLQKCLRTSNQFLTSPEEILAKINGNLPHRRSSNNTENISITEPTTEIIDPIAYLYPSDHHKLVFKNIIELLNATDTLSETELITHYSPKTDFWNRIQFPLDLLLNNLSADYSLEKVQFSEIEEGFENIIDSDTEKVISYCFDDGDDNFEYGPQDYIDDSAQENWKNQVLYQIREKSTQQVISEAITAEQLPMAIFVSNQIRNKSDEAPDKNENGDWDFAHTDIAGLPIEKPDQLTSYLNEDSWSDDEENHYIPTDKRTPFSMEGGLLVEDNTLWTDYHAINSRTTSGLYPFDFVNPQGIFFDKLIHQALESGLQIAYYQQEQIALLESTLANARKDFNHSNYEEHPYDKKFFHGCFEIIDSATGKVLDTQIGRRDLVNCIIKNLWQD</sequence>
<keyword evidence="2" id="KW-1185">Reference proteome</keyword>
<reference evidence="1 2" key="1">
    <citation type="journal article" date="2015" name="Genome Announc.">
        <title>Expanding the biotechnology potential of lactobacilli through comparative genomics of 213 strains and associated genera.</title>
        <authorList>
            <person name="Sun Z."/>
            <person name="Harris H.M."/>
            <person name="McCann A."/>
            <person name="Guo C."/>
            <person name="Argimon S."/>
            <person name="Zhang W."/>
            <person name="Yang X."/>
            <person name="Jeffery I.B."/>
            <person name="Cooney J.C."/>
            <person name="Kagawa T.F."/>
            <person name="Liu W."/>
            <person name="Song Y."/>
            <person name="Salvetti E."/>
            <person name="Wrobel A."/>
            <person name="Rasinkangas P."/>
            <person name="Parkhill J."/>
            <person name="Rea M.C."/>
            <person name="O'Sullivan O."/>
            <person name="Ritari J."/>
            <person name="Douillard F.P."/>
            <person name="Paul Ross R."/>
            <person name="Yang R."/>
            <person name="Briner A.E."/>
            <person name="Felis G.E."/>
            <person name="de Vos W.M."/>
            <person name="Barrangou R."/>
            <person name="Klaenhammer T.R."/>
            <person name="Caufield P.W."/>
            <person name="Cui Y."/>
            <person name="Zhang H."/>
            <person name="O'Toole P.W."/>
        </authorList>
    </citation>
    <scope>NUCLEOTIDE SEQUENCE [LARGE SCALE GENOMIC DNA]</scope>
    <source>
        <strain evidence="1 2">DSM 24716</strain>
    </source>
</reference>
<dbReference type="PATRIC" id="fig|993692.3.peg.1788"/>
<protein>
    <submittedName>
        <fullName evidence="1">Uncharacterized protein</fullName>
    </submittedName>
</protein>
<organism evidence="1 2">
    <name type="scientific">Companilactobacillus kimchiensis</name>
    <dbReference type="NCBI Taxonomy" id="993692"/>
    <lineage>
        <taxon>Bacteria</taxon>
        <taxon>Bacillati</taxon>
        <taxon>Bacillota</taxon>
        <taxon>Bacilli</taxon>
        <taxon>Lactobacillales</taxon>
        <taxon>Lactobacillaceae</taxon>
        <taxon>Companilactobacillus</taxon>
    </lineage>
</organism>
<dbReference type="RefSeq" id="WP_057881772.1">
    <property type="nucleotide sequence ID" value="NZ_JQCF01000038.1"/>
</dbReference>
<evidence type="ECO:0000313" key="2">
    <source>
        <dbReference type="Proteomes" id="UP000051006"/>
    </source>
</evidence>
<dbReference type="AlphaFoldDB" id="A0A0R2LDQ5"/>
<evidence type="ECO:0000313" key="1">
    <source>
        <dbReference type="EMBL" id="KRN96749.1"/>
    </source>
</evidence>
<dbReference type="Proteomes" id="UP000051006">
    <property type="component" value="Unassembled WGS sequence"/>
</dbReference>
<accession>A0A0R2LDQ5</accession>
<comment type="caution">
    <text evidence="1">The sequence shown here is derived from an EMBL/GenBank/DDBJ whole genome shotgun (WGS) entry which is preliminary data.</text>
</comment>
<proteinExistence type="predicted"/>
<dbReference type="EMBL" id="JQCF01000038">
    <property type="protein sequence ID" value="KRN96749.1"/>
    <property type="molecule type" value="Genomic_DNA"/>
</dbReference>